<dbReference type="Proteomes" id="UP000187735">
    <property type="component" value="Chromosome"/>
</dbReference>
<sequence>MNKWYFIAVLAVGVTGCSGSPDGPEMAPISGTVMLDGKPLVGAEVFFVANGFEGFGKTKESGQYSLVRGAPVGECKVYISKLPEAKVGASGLPAAIADDPEQMAAMGQAIASSGRGVKPLLPPEFSDPEKTKLSFSVPSGGSTDANFDL</sequence>
<evidence type="ECO:0000313" key="3">
    <source>
        <dbReference type="Proteomes" id="UP000187735"/>
    </source>
</evidence>
<accession>A0A1P8WDI6</accession>
<evidence type="ECO:0000313" key="2">
    <source>
        <dbReference type="EMBL" id="APZ92099.1"/>
    </source>
</evidence>
<feature type="compositionally biased region" description="Polar residues" evidence="1">
    <location>
        <begin position="133"/>
        <end position="149"/>
    </location>
</feature>
<organism evidence="2 3">
    <name type="scientific">Fuerstiella marisgermanici</name>
    <dbReference type="NCBI Taxonomy" id="1891926"/>
    <lineage>
        <taxon>Bacteria</taxon>
        <taxon>Pseudomonadati</taxon>
        <taxon>Planctomycetota</taxon>
        <taxon>Planctomycetia</taxon>
        <taxon>Planctomycetales</taxon>
        <taxon>Planctomycetaceae</taxon>
        <taxon>Fuerstiella</taxon>
    </lineage>
</organism>
<protein>
    <recommendedName>
        <fullName evidence="4">Carboxypeptidase regulatory-like domain-containing protein</fullName>
    </recommendedName>
</protein>
<proteinExistence type="predicted"/>
<reference evidence="2 3" key="1">
    <citation type="journal article" date="2016" name="Front. Microbiol.">
        <title>Fuerstia marisgermanicae gen. nov., sp. nov., an Unusual Member of the Phylum Planctomycetes from the German Wadden Sea.</title>
        <authorList>
            <person name="Kohn T."/>
            <person name="Heuer A."/>
            <person name="Jogler M."/>
            <person name="Vollmers J."/>
            <person name="Boedeker C."/>
            <person name="Bunk B."/>
            <person name="Rast P."/>
            <person name="Borchert D."/>
            <person name="Glockner I."/>
            <person name="Freese H.M."/>
            <person name="Klenk H.P."/>
            <person name="Overmann J."/>
            <person name="Kaster A.K."/>
            <person name="Rohde M."/>
            <person name="Wiegand S."/>
            <person name="Jogler C."/>
        </authorList>
    </citation>
    <scope>NUCLEOTIDE SEQUENCE [LARGE SCALE GENOMIC DNA]</scope>
    <source>
        <strain evidence="2 3">NH11</strain>
    </source>
</reference>
<dbReference type="KEGG" id="fmr:Fuma_01703"/>
<dbReference type="EMBL" id="CP017641">
    <property type="protein sequence ID" value="APZ92099.1"/>
    <property type="molecule type" value="Genomic_DNA"/>
</dbReference>
<keyword evidence="3" id="KW-1185">Reference proteome</keyword>
<gene>
    <name evidence="2" type="ORF">Fuma_01703</name>
</gene>
<dbReference type="PROSITE" id="PS51257">
    <property type="entry name" value="PROKAR_LIPOPROTEIN"/>
    <property type="match status" value="1"/>
</dbReference>
<dbReference type="OrthoDB" id="289014at2"/>
<name>A0A1P8WDI6_9PLAN</name>
<evidence type="ECO:0000256" key="1">
    <source>
        <dbReference type="SAM" id="MobiDB-lite"/>
    </source>
</evidence>
<evidence type="ECO:0008006" key="4">
    <source>
        <dbReference type="Google" id="ProtNLM"/>
    </source>
</evidence>
<dbReference type="AlphaFoldDB" id="A0A1P8WDI6"/>
<dbReference type="RefSeq" id="WP_077023760.1">
    <property type="nucleotide sequence ID" value="NZ_CP017641.1"/>
</dbReference>
<feature type="region of interest" description="Disordered" evidence="1">
    <location>
        <begin position="114"/>
        <end position="149"/>
    </location>
</feature>